<dbReference type="eggNOG" id="COG1280">
    <property type="taxonomic scope" value="Bacteria"/>
</dbReference>
<dbReference type="EMBL" id="JMCG01000001">
    <property type="protein sequence ID" value="KGK09828.1"/>
    <property type="molecule type" value="Genomic_DNA"/>
</dbReference>
<sequence>MDTHVWLAYVLTAIVFSLAPGSGTVNSISNGISYGTRKSLASIAGLQIGLSIHIILVGAGIGALVAQSATAFTVIKWVGAVYLVWLGIQKWRDTSGLATVQQQGAISAWSLLHKAVLVNLTNPKSIVFLVALFPQFIDPSRDQVTQLAVLGLTTVVIDSLVMLGYTSLAAQMGRFIRSERVMGKINKLFGSMFMGCGALLAAAKT</sequence>
<organism evidence="9 10">
    <name type="scientific">Vibrio navarrensis</name>
    <dbReference type="NCBI Taxonomy" id="29495"/>
    <lineage>
        <taxon>Bacteria</taxon>
        <taxon>Pseudomonadati</taxon>
        <taxon>Pseudomonadota</taxon>
        <taxon>Gammaproteobacteria</taxon>
        <taxon>Vibrionales</taxon>
        <taxon>Vibrionaceae</taxon>
        <taxon>Vibrio</taxon>
    </lineage>
</organism>
<dbReference type="PIRSF" id="PIRSF006324">
    <property type="entry name" value="LeuE"/>
    <property type="match status" value="1"/>
</dbReference>
<evidence type="ECO:0000256" key="7">
    <source>
        <dbReference type="SAM" id="Phobius"/>
    </source>
</evidence>
<evidence type="ECO:0000256" key="4">
    <source>
        <dbReference type="ARBA" id="ARBA00022692"/>
    </source>
</evidence>
<gene>
    <name evidence="9" type="primary">rhtB</name>
    <name evidence="9" type="ORF">EA26_00190</name>
    <name evidence="8" type="ORF">RZY48_003765</name>
</gene>
<keyword evidence="3" id="KW-1003">Cell membrane</keyword>
<keyword evidence="10" id="KW-1185">Reference proteome</keyword>
<protein>
    <submittedName>
        <fullName evidence="9">Homoserine transporter</fullName>
    </submittedName>
    <submittedName>
        <fullName evidence="8">Homoserine/homoserine lactone efflux protein</fullName>
    </submittedName>
</protein>
<feature type="transmembrane region" description="Helical" evidence="7">
    <location>
        <begin position="143"/>
        <end position="165"/>
    </location>
</feature>
<reference evidence="9 10" key="1">
    <citation type="submission" date="2014-04" db="EMBL/GenBank/DDBJ databases">
        <title>Genome sequencing of Vibrio navarrensis strains.</title>
        <authorList>
            <person name="Gladney L.M."/>
            <person name="Katz L.S."/>
            <person name="Marino-Ramirez L."/>
            <person name="Jordan I.K."/>
        </authorList>
    </citation>
    <scope>NUCLEOTIDE SEQUENCE [LARGE SCALE GENOMIC DNA]</scope>
    <source>
        <strain evidence="9 10">ATCC 51183</strain>
    </source>
</reference>
<dbReference type="AlphaFoldDB" id="A0A099M7V7"/>
<evidence type="ECO:0000313" key="10">
    <source>
        <dbReference type="Proteomes" id="UP000029994"/>
    </source>
</evidence>
<evidence type="ECO:0000256" key="5">
    <source>
        <dbReference type="ARBA" id="ARBA00022989"/>
    </source>
</evidence>
<dbReference type="GO" id="GO:0005886">
    <property type="term" value="C:plasma membrane"/>
    <property type="evidence" value="ECO:0007669"/>
    <property type="project" value="UniProtKB-SubCell"/>
</dbReference>
<dbReference type="Pfam" id="PF01810">
    <property type="entry name" value="LysE"/>
    <property type="match status" value="1"/>
</dbReference>
<evidence type="ECO:0000256" key="6">
    <source>
        <dbReference type="ARBA" id="ARBA00023136"/>
    </source>
</evidence>
<dbReference type="GeneID" id="43681645"/>
<keyword evidence="6 7" id="KW-0472">Membrane</keyword>
<keyword evidence="4 7" id="KW-0812">Transmembrane</keyword>
<feature type="transmembrane region" description="Helical" evidence="7">
    <location>
        <begin position="6"/>
        <end position="28"/>
    </location>
</feature>
<evidence type="ECO:0000313" key="9">
    <source>
        <dbReference type="EMBL" id="KGK09828.1"/>
    </source>
</evidence>
<dbReference type="RefSeq" id="WP_039422134.1">
    <property type="nucleotide sequence ID" value="NZ_CAWPVW010000072.1"/>
</dbReference>
<evidence type="ECO:0000313" key="8">
    <source>
        <dbReference type="EMBL" id="ELN6934286.1"/>
    </source>
</evidence>
<feature type="transmembrane region" description="Helical" evidence="7">
    <location>
        <begin position="69"/>
        <end position="88"/>
    </location>
</feature>
<comment type="similarity">
    <text evidence="2">Belongs to the Rht family.</text>
</comment>
<evidence type="ECO:0000256" key="3">
    <source>
        <dbReference type="ARBA" id="ARBA00022475"/>
    </source>
</evidence>
<evidence type="ECO:0000256" key="1">
    <source>
        <dbReference type="ARBA" id="ARBA00004651"/>
    </source>
</evidence>
<evidence type="ECO:0000256" key="2">
    <source>
        <dbReference type="ARBA" id="ARBA00007928"/>
    </source>
</evidence>
<dbReference type="NCBIfam" id="NF007812">
    <property type="entry name" value="PRK10520.1"/>
    <property type="match status" value="1"/>
</dbReference>
<dbReference type="GO" id="GO:0042970">
    <property type="term" value="F:homoserine transmembrane transporter activity"/>
    <property type="evidence" value="ECO:0007669"/>
    <property type="project" value="TreeGrafter"/>
</dbReference>
<dbReference type="PANTHER" id="PTHR30086:SF14">
    <property type="entry name" value="HOMOSERINE_HOMOSERINE LACTONE EFFLUX PROTEIN"/>
    <property type="match status" value="1"/>
</dbReference>
<feature type="transmembrane region" description="Helical" evidence="7">
    <location>
        <begin position="116"/>
        <end position="137"/>
    </location>
</feature>
<comment type="caution">
    <text evidence="9">The sequence shown here is derived from an EMBL/GenBank/DDBJ whole genome shotgun (WGS) entry which is preliminary data.</text>
</comment>
<dbReference type="EMBL" id="ABNSCA010000016">
    <property type="protein sequence ID" value="ELN6934286.1"/>
    <property type="molecule type" value="Genomic_DNA"/>
</dbReference>
<comment type="subcellular location">
    <subcellularLocation>
        <location evidence="1">Cell membrane</location>
        <topology evidence="1">Multi-pass membrane protein</topology>
    </subcellularLocation>
</comment>
<feature type="transmembrane region" description="Helical" evidence="7">
    <location>
        <begin position="40"/>
        <end position="63"/>
    </location>
</feature>
<dbReference type="STRING" id="29495.EA26_00190"/>
<name>A0A099M7V7_9VIBR</name>
<feature type="transmembrane region" description="Helical" evidence="7">
    <location>
        <begin position="185"/>
        <end position="203"/>
    </location>
</feature>
<dbReference type="PANTHER" id="PTHR30086">
    <property type="entry name" value="ARGININE EXPORTER PROTEIN ARGO"/>
    <property type="match status" value="1"/>
</dbReference>
<dbReference type="Proteomes" id="UP000029994">
    <property type="component" value="Unassembled WGS sequence"/>
</dbReference>
<keyword evidence="5 7" id="KW-1133">Transmembrane helix</keyword>
<dbReference type="InterPro" id="IPR001123">
    <property type="entry name" value="LeuE-type"/>
</dbReference>
<dbReference type="Proteomes" id="UP001253463">
    <property type="component" value="Unassembled WGS sequence"/>
</dbReference>
<proteinExistence type="inferred from homology"/>
<reference evidence="8" key="2">
    <citation type="submission" date="2023-10" db="EMBL/GenBank/DDBJ databases">
        <authorList>
            <consortium name="PulseNet: The National Subtyping Network for Foodborne Disease Surveillance"/>
        </authorList>
    </citation>
    <scope>NUCLEOTIDE SEQUENCE</scope>
    <source>
        <strain evidence="8">PNUSAV004886</strain>
    </source>
</reference>
<accession>A0A099M7V7</accession>